<organism evidence="1 2">
    <name type="scientific">Holotrichia oblita</name>
    <name type="common">Chafer beetle</name>
    <dbReference type="NCBI Taxonomy" id="644536"/>
    <lineage>
        <taxon>Eukaryota</taxon>
        <taxon>Metazoa</taxon>
        <taxon>Ecdysozoa</taxon>
        <taxon>Arthropoda</taxon>
        <taxon>Hexapoda</taxon>
        <taxon>Insecta</taxon>
        <taxon>Pterygota</taxon>
        <taxon>Neoptera</taxon>
        <taxon>Endopterygota</taxon>
        <taxon>Coleoptera</taxon>
        <taxon>Polyphaga</taxon>
        <taxon>Scarabaeiformia</taxon>
        <taxon>Scarabaeidae</taxon>
        <taxon>Melolonthinae</taxon>
        <taxon>Holotrichia</taxon>
    </lineage>
</organism>
<name>A0ACB9T1U9_HOLOL</name>
<reference evidence="1" key="1">
    <citation type="submission" date="2022-04" db="EMBL/GenBank/DDBJ databases">
        <title>Chromosome-scale genome assembly of Holotrichia oblita Faldermann.</title>
        <authorList>
            <person name="Rongchong L."/>
        </authorList>
    </citation>
    <scope>NUCLEOTIDE SEQUENCE</scope>
    <source>
        <strain evidence="1">81SQS9</strain>
    </source>
</reference>
<comment type="caution">
    <text evidence="1">The sequence shown here is derived from an EMBL/GenBank/DDBJ whole genome shotgun (WGS) entry which is preliminary data.</text>
</comment>
<proteinExistence type="predicted"/>
<gene>
    <name evidence="1" type="ORF">MML48_5g00010921</name>
</gene>
<evidence type="ECO:0000313" key="1">
    <source>
        <dbReference type="EMBL" id="KAI4460781.1"/>
    </source>
</evidence>
<accession>A0ACB9T1U9</accession>
<sequence length="238" mass="27147">MIALRTIFGAFCLVTSSYAAILSSSGVSKCCLFNETLTAKQQCESTNRTDWENSYRYMNDTTSPSYVGFGPWTLIENKVPNCEKWLAIPTLPLSVIIQGLLYTATLDKFFPPSQYCVDMDYVLVCDNIFGNKTLVNRCCDSNAIYSNETKSCKEMEEEKEIFVGNNVYFKHLVPCNQIMSIAIVSNETILYENGSLEVMGHLYPHESFCLEYMSQNDEIGSDVWQRFYRNKLLEVQNS</sequence>
<dbReference type="Proteomes" id="UP001056778">
    <property type="component" value="Chromosome 5"/>
</dbReference>
<evidence type="ECO:0000313" key="2">
    <source>
        <dbReference type="Proteomes" id="UP001056778"/>
    </source>
</evidence>
<protein>
    <submittedName>
        <fullName evidence="1">Methuselah n-terminal domain superfamily</fullName>
    </submittedName>
</protein>
<keyword evidence="2" id="KW-1185">Reference proteome</keyword>
<dbReference type="EMBL" id="CM043019">
    <property type="protein sequence ID" value="KAI4460781.1"/>
    <property type="molecule type" value="Genomic_DNA"/>
</dbReference>